<dbReference type="OrthoDB" id="9807574at2"/>
<dbReference type="Pfam" id="PF03922">
    <property type="entry name" value="OmpW"/>
    <property type="match status" value="1"/>
</dbReference>
<feature type="chain" id="PRO_5020397320" description="OmpW family protein" evidence="1">
    <location>
        <begin position="23"/>
        <end position="213"/>
    </location>
</feature>
<dbReference type="KEGG" id="hmi:soil367_18120"/>
<proteinExistence type="predicted"/>
<dbReference type="InterPro" id="IPR005618">
    <property type="entry name" value="OMPW"/>
</dbReference>
<dbReference type="PANTHER" id="PTHR36920">
    <property type="match status" value="1"/>
</dbReference>
<keyword evidence="3" id="KW-1185">Reference proteome</keyword>
<accession>A0A4P7XN21</accession>
<reference evidence="2 3" key="1">
    <citation type="submission" date="2018-07" db="EMBL/GenBank/DDBJ databases">
        <title>Marsedoiliclastica nanhaica gen. nov. sp. nov., a novel marine hydrocarbonoclastic bacterium isolated from an in-situ enriched hydrocarbon-degrading consortium in deep-sea sediment.</title>
        <authorList>
            <person name="Dong C."/>
            <person name="Ma T."/>
            <person name="Liu R."/>
            <person name="Shao Z."/>
        </authorList>
    </citation>
    <scope>NUCLEOTIDE SEQUENCE [LARGE SCALE GENOMIC DNA]</scope>
    <source>
        <strain evidence="3">soil36-7</strain>
    </source>
</reference>
<evidence type="ECO:0000313" key="2">
    <source>
        <dbReference type="EMBL" id="QCF27687.1"/>
    </source>
</evidence>
<dbReference type="InterPro" id="IPR011250">
    <property type="entry name" value="OMP/PagP_B-barrel"/>
</dbReference>
<dbReference type="SUPFAM" id="SSF56925">
    <property type="entry name" value="OMPA-like"/>
    <property type="match status" value="1"/>
</dbReference>
<evidence type="ECO:0000256" key="1">
    <source>
        <dbReference type="SAM" id="SignalP"/>
    </source>
</evidence>
<dbReference type="GO" id="GO:0055085">
    <property type="term" value="P:transmembrane transport"/>
    <property type="evidence" value="ECO:0007669"/>
    <property type="project" value="TreeGrafter"/>
</dbReference>
<dbReference type="Gene3D" id="2.40.160.20">
    <property type="match status" value="1"/>
</dbReference>
<protein>
    <recommendedName>
        <fullName evidence="4">OmpW family protein</fullName>
    </recommendedName>
</protein>
<dbReference type="RefSeq" id="WP_136550399.1">
    <property type="nucleotide sequence ID" value="NZ_CP031093.1"/>
</dbReference>
<sequence length="213" mass="22516">MKTLTKLALAATIAGLSLSASAYEKGDLIVRFGPAMVAPDSSSDPDLVEVDDGYSLGLSGTYMVHESVGLELLGALPFEHDIDGTGGLEGVDVGSTKHLPPTFLVTYYPKLSPHFQPFVGAGLNYTTFFQEDTDSELDAALGGNTKLSLDDSLGLAFEAGVDVPLTDRLALTATVWNIDIDTEAEVRVNGAKAAEIDVEIDPWVYMVGVSLAF</sequence>
<organism evidence="2 3">
    <name type="scientific">Hydrocarboniclastica marina</name>
    <dbReference type="NCBI Taxonomy" id="2259620"/>
    <lineage>
        <taxon>Bacteria</taxon>
        <taxon>Pseudomonadati</taxon>
        <taxon>Pseudomonadota</taxon>
        <taxon>Gammaproteobacteria</taxon>
        <taxon>Alteromonadales</taxon>
        <taxon>Alteromonadaceae</taxon>
        <taxon>Hydrocarboniclastica</taxon>
    </lineage>
</organism>
<dbReference type="AlphaFoldDB" id="A0A4P7XN21"/>
<gene>
    <name evidence="2" type="ORF">soil367_18120</name>
</gene>
<evidence type="ECO:0000313" key="3">
    <source>
        <dbReference type="Proteomes" id="UP000298049"/>
    </source>
</evidence>
<dbReference type="Proteomes" id="UP000298049">
    <property type="component" value="Chromosome"/>
</dbReference>
<name>A0A4P7XN21_9ALTE</name>
<dbReference type="EMBL" id="CP031093">
    <property type="protein sequence ID" value="QCF27687.1"/>
    <property type="molecule type" value="Genomic_DNA"/>
</dbReference>
<feature type="signal peptide" evidence="1">
    <location>
        <begin position="1"/>
        <end position="22"/>
    </location>
</feature>
<keyword evidence="1" id="KW-0732">Signal</keyword>
<dbReference type="GO" id="GO:0019867">
    <property type="term" value="C:outer membrane"/>
    <property type="evidence" value="ECO:0007669"/>
    <property type="project" value="InterPro"/>
</dbReference>
<dbReference type="PANTHER" id="PTHR36920:SF1">
    <property type="entry name" value="OUTER MEMBRANE PROTEIN W"/>
    <property type="match status" value="1"/>
</dbReference>
<evidence type="ECO:0008006" key="4">
    <source>
        <dbReference type="Google" id="ProtNLM"/>
    </source>
</evidence>